<name>A0A9D4EXI0_DREPO</name>
<sequence length="94" mass="9937">MACFSCVGTKAPRDIILEKVDTSFAGRIPVVCRVKFSFPRNASLISFVPMPVPSANVLFVGNADVAGKVTSNCSESVQAVETSAKHSKIVGTTF</sequence>
<evidence type="ECO:0000313" key="1">
    <source>
        <dbReference type="EMBL" id="KAH3788560.1"/>
    </source>
</evidence>
<gene>
    <name evidence="1" type="ORF">DPMN_166705</name>
</gene>
<protein>
    <submittedName>
        <fullName evidence="1">Uncharacterized protein</fullName>
    </submittedName>
</protein>
<dbReference type="Proteomes" id="UP000828390">
    <property type="component" value="Unassembled WGS sequence"/>
</dbReference>
<keyword evidence="2" id="KW-1185">Reference proteome</keyword>
<organism evidence="1 2">
    <name type="scientific">Dreissena polymorpha</name>
    <name type="common">Zebra mussel</name>
    <name type="synonym">Mytilus polymorpha</name>
    <dbReference type="NCBI Taxonomy" id="45954"/>
    <lineage>
        <taxon>Eukaryota</taxon>
        <taxon>Metazoa</taxon>
        <taxon>Spiralia</taxon>
        <taxon>Lophotrochozoa</taxon>
        <taxon>Mollusca</taxon>
        <taxon>Bivalvia</taxon>
        <taxon>Autobranchia</taxon>
        <taxon>Heteroconchia</taxon>
        <taxon>Euheterodonta</taxon>
        <taxon>Imparidentia</taxon>
        <taxon>Neoheterodontei</taxon>
        <taxon>Myida</taxon>
        <taxon>Dreissenoidea</taxon>
        <taxon>Dreissenidae</taxon>
        <taxon>Dreissena</taxon>
    </lineage>
</organism>
<accession>A0A9D4EXI0</accession>
<dbReference type="EMBL" id="JAIWYP010000008">
    <property type="protein sequence ID" value="KAH3788560.1"/>
    <property type="molecule type" value="Genomic_DNA"/>
</dbReference>
<proteinExistence type="predicted"/>
<evidence type="ECO:0000313" key="2">
    <source>
        <dbReference type="Proteomes" id="UP000828390"/>
    </source>
</evidence>
<reference evidence="1" key="2">
    <citation type="submission" date="2020-11" db="EMBL/GenBank/DDBJ databases">
        <authorList>
            <person name="McCartney M.A."/>
            <person name="Auch B."/>
            <person name="Kono T."/>
            <person name="Mallez S."/>
            <person name="Becker A."/>
            <person name="Gohl D.M."/>
            <person name="Silverstein K.A.T."/>
            <person name="Koren S."/>
            <person name="Bechman K.B."/>
            <person name="Herman A."/>
            <person name="Abrahante J.E."/>
            <person name="Garbe J."/>
        </authorList>
    </citation>
    <scope>NUCLEOTIDE SEQUENCE</scope>
    <source>
        <strain evidence="1">Duluth1</strain>
        <tissue evidence="1">Whole animal</tissue>
    </source>
</reference>
<dbReference type="AlphaFoldDB" id="A0A9D4EXI0"/>
<reference evidence="1" key="1">
    <citation type="journal article" date="2019" name="bioRxiv">
        <title>The Genome of the Zebra Mussel, Dreissena polymorpha: A Resource for Invasive Species Research.</title>
        <authorList>
            <person name="McCartney M.A."/>
            <person name="Auch B."/>
            <person name="Kono T."/>
            <person name="Mallez S."/>
            <person name="Zhang Y."/>
            <person name="Obille A."/>
            <person name="Becker A."/>
            <person name="Abrahante J.E."/>
            <person name="Garbe J."/>
            <person name="Badalamenti J.P."/>
            <person name="Herman A."/>
            <person name="Mangelson H."/>
            <person name="Liachko I."/>
            <person name="Sullivan S."/>
            <person name="Sone E.D."/>
            <person name="Koren S."/>
            <person name="Silverstein K.A.T."/>
            <person name="Beckman K.B."/>
            <person name="Gohl D.M."/>
        </authorList>
    </citation>
    <scope>NUCLEOTIDE SEQUENCE</scope>
    <source>
        <strain evidence="1">Duluth1</strain>
        <tissue evidence="1">Whole animal</tissue>
    </source>
</reference>
<comment type="caution">
    <text evidence="1">The sequence shown here is derived from an EMBL/GenBank/DDBJ whole genome shotgun (WGS) entry which is preliminary data.</text>
</comment>